<organism evidence="2 3">
    <name type="scientific">Malus baccata</name>
    <name type="common">Siberian crab apple</name>
    <name type="synonym">Pyrus baccata</name>
    <dbReference type="NCBI Taxonomy" id="106549"/>
    <lineage>
        <taxon>Eukaryota</taxon>
        <taxon>Viridiplantae</taxon>
        <taxon>Streptophyta</taxon>
        <taxon>Embryophyta</taxon>
        <taxon>Tracheophyta</taxon>
        <taxon>Spermatophyta</taxon>
        <taxon>Magnoliopsida</taxon>
        <taxon>eudicotyledons</taxon>
        <taxon>Gunneridae</taxon>
        <taxon>Pentapetalae</taxon>
        <taxon>rosids</taxon>
        <taxon>fabids</taxon>
        <taxon>Rosales</taxon>
        <taxon>Rosaceae</taxon>
        <taxon>Amygdaloideae</taxon>
        <taxon>Maleae</taxon>
        <taxon>Malus</taxon>
    </lineage>
</organism>
<name>A0A540MYP4_MALBA</name>
<dbReference type="EMBL" id="VIEB01000148">
    <property type="protein sequence ID" value="TQE03911.1"/>
    <property type="molecule type" value="Genomic_DNA"/>
</dbReference>
<accession>A0A540MYP4</accession>
<comment type="caution">
    <text evidence="2">The sequence shown here is derived from an EMBL/GenBank/DDBJ whole genome shotgun (WGS) entry which is preliminary data.</text>
</comment>
<evidence type="ECO:0000313" key="3">
    <source>
        <dbReference type="Proteomes" id="UP000315295"/>
    </source>
</evidence>
<sequence length="87" mass="10039">MSQTFRCNGCTNESKTFETIEGLRIHVHDRHLATHYVCSKKPVCAYPVYSKHHTHECVATHVRTPTKNELKKKRRSKEEEGVGTSEE</sequence>
<reference evidence="2 3" key="1">
    <citation type="journal article" date="2019" name="G3 (Bethesda)">
        <title>Sequencing of a Wild Apple (Malus baccata) Genome Unravels the Differences Between Cultivated and Wild Apple Species Regarding Disease Resistance and Cold Tolerance.</title>
        <authorList>
            <person name="Chen X."/>
        </authorList>
    </citation>
    <scope>NUCLEOTIDE SEQUENCE [LARGE SCALE GENOMIC DNA]</scope>
    <source>
        <strain evidence="3">cv. Shandingzi</strain>
        <tissue evidence="2">Leaves</tissue>
    </source>
</reference>
<gene>
    <name evidence="2" type="ORF">C1H46_010438</name>
</gene>
<feature type="region of interest" description="Disordered" evidence="1">
    <location>
        <begin position="63"/>
        <end position="87"/>
    </location>
</feature>
<dbReference type="Proteomes" id="UP000315295">
    <property type="component" value="Unassembled WGS sequence"/>
</dbReference>
<protein>
    <submittedName>
        <fullName evidence="2">Uncharacterized protein</fullName>
    </submittedName>
</protein>
<evidence type="ECO:0000313" key="2">
    <source>
        <dbReference type="EMBL" id="TQE03911.1"/>
    </source>
</evidence>
<dbReference type="AlphaFoldDB" id="A0A540MYP4"/>
<proteinExistence type="predicted"/>
<keyword evidence="3" id="KW-1185">Reference proteome</keyword>
<evidence type="ECO:0000256" key="1">
    <source>
        <dbReference type="SAM" id="MobiDB-lite"/>
    </source>
</evidence>